<dbReference type="EMBL" id="QOVI01000001">
    <property type="protein sequence ID" value="RXG18308.1"/>
    <property type="molecule type" value="Genomic_DNA"/>
</dbReference>
<comment type="caution">
    <text evidence="2">The sequence shown here is derived from an EMBL/GenBank/DDBJ whole genome shotgun (WGS) entry which is preliminary data.</text>
</comment>
<keyword evidence="2" id="KW-0347">Helicase</keyword>
<dbReference type="InterPro" id="IPR027351">
    <property type="entry name" value="(+)RNA_virus_helicase_core_dom"/>
</dbReference>
<keyword evidence="2" id="KW-0547">Nucleotide-binding</keyword>
<evidence type="ECO:0000313" key="2">
    <source>
        <dbReference type="EMBL" id="RXG18308.1"/>
    </source>
</evidence>
<dbReference type="GO" id="GO:0005524">
    <property type="term" value="F:ATP binding"/>
    <property type="evidence" value="ECO:0007669"/>
    <property type="project" value="InterPro"/>
</dbReference>
<dbReference type="SUPFAM" id="SSF52540">
    <property type="entry name" value="P-loop containing nucleoside triphosphate hydrolases"/>
    <property type="match status" value="1"/>
</dbReference>
<gene>
    <name evidence="2" type="ORF">DSM04_101501</name>
</gene>
<dbReference type="RefSeq" id="WP_128759867.1">
    <property type="nucleotide sequence ID" value="NZ_QOVI01000001.1"/>
</dbReference>
<name>A0A4Q0P0J5_9FLAO</name>
<proteinExistence type="predicted"/>
<dbReference type="Pfam" id="PF01443">
    <property type="entry name" value="Viral_helicase1"/>
    <property type="match status" value="1"/>
</dbReference>
<evidence type="ECO:0000259" key="1">
    <source>
        <dbReference type="Pfam" id="PF01443"/>
    </source>
</evidence>
<reference evidence="2 3" key="1">
    <citation type="submission" date="2018-07" db="EMBL/GenBank/DDBJ databases">
        <title>Leeuwenhoekiella genomics.</title>
        <authorList>
            <person name="Tahon G."/>
            <person name="Willems A."/>
        </authorList>
    </citation>
    <scope>NUCLEOTIDE SEQUENCE [LARGE SCALE GENOMIC DNA]</scope>
    <source>
        <strain evidence="2 3">R-50232</strain>
    </source>
</reference>
<evidence type="ECO:0000313" key="3">
    <source>
        <dbReference type="Proteomes" id="UP000289821"/>
    </source>
</evidence>
<dbReference type="GO" id="GO:0004386">
    <property type="term" value="F:helicase activity"/>
    <property type="evidence" value="ECO:0007669"/>
    <property type="project" value="UniProtKB-KW"/>
</dbReference>
<accession>A0A4Q0P0J5</accession>
<dbReference type="OrthoDB" id="5107704at2"/>
<sequence length="335" mass="39395">MDKRLILAVAGSGKTYHVVKELDLKKRYLLVTYTINGIESIKNEVVNQFGYIPKNIKIKNYFSFLYSFCYKPFFADEHNVKGITWNYPKSFFDNSYFTKNNYLYHNRISKLLLDKQHIQDVKARVEKYYDYVLFDEIQDFGGNDFNFLLALAKSNVKFLLVGDFFQHTFDTSRDKKTNQSLHSSLDKFKERFISSGFDFDNSTLIKSRRCSKTTCDFIKTRIGIEIESISERATECELIEDKDKARKIFDNDNIVKLFLTRHYNYKCYSDNWGACKGLGYENVCVVINDDLLKKIKLGGIICFKSNITRNKFYVACSRTKNNLYFVPNKLIKNYK</sequence>
<dbReference type="Proteomes" id="UP000289821">
    <property type="component" value="Unassembled WGS sequence"/>
</dbReference>
<keyword evidence="3" id="KW-1185">Reference proteome</keyword>
<feature type="domain" description="(+)RNA virus helicase C-terminal" evidence="1">
    <location>
        <begin position="114"/>
        <end position="326"/>
    </location>
</feature>
<protein>
    <submittedName>
        <fullName evidence="2">DNA helicase-2/ATP-dependent DNA helicase PcrA</fullName>
    </submittedName>
</protein>
<dbReference type="AlphaFoldDB" id="A0A4Q0P0J5"/>
<keyword evidence="2" id="KW-0378">Hydrolase</keyword>
<keyword evidence="2" id="KW-0067">ATP-binding</keyword>
<dbReference type="Gene3D" id="3.40.50.300">
    <property type="entry name" value="P-loop containing nucleotide triphosphate hydrolases"/>
    <property type="match status" value="1"/>
</dbReference>
<dbReference type="InterPro" id="IPR027417">
    <property type="entry name" value="P-loop_NTPase"/>
</dbReference>
<organism evidence="2 3">
    <name type="scientific">Leeuwenhoekiella aestuarii</name>
    <dbReference type="NCBI Taxonomy" id="2249426"/>
    <lineage>
        <taxon>Bacteria</taxon>
        <taxon>Pseudomonadati</taxon>
        <taxon>Bacteroidota</taxon>
        <taxon>Flavobacteriia</taxon>
        <taxon>Flavobacteriales</taxon>
        <taxon>Flavobacteriaceae</taxon>
        <taxon>Leeuwenhoekiella</taxon>
    </lineage>
</organism>